<dbReference type="SUPFAM" id="SSF51905">
    <property type="entry name" value="FAD/NAD(P)-binding domain"/>
    <property type="match status" value="1"/>
</dbReference>
<feature type="domain" description="Amine oxidase" evidence="3">
    <location>
        <begin position="58"/>
        <end position="126"/>
    </location>
</feature>
<keyword evidence="4" id="KW-0560">Oxidoreductase</keyword>
<dbReference type="PANTHER" id="PTHR43563">
    <property type="entry name" value="AMINE OXIDASE"/>
    <property type="match status" value="1"/>
</dbReference>
<dbReference type="EMBL" id="JAVDUU010000004">
    <property type="protein sequence ID" value="MDR6944404.1"/>
    <property type="molecule type" value="Genomic_DNA"/>
</dbReference>
<evidence type="ECO:0000313" key="4">
    <source>
        <dbReference type="EMBL" id="MDR6944404.1"/>
    </source>
</evidence>
<dbReference type="Pfam" id="PF01593">
    <property type="entry name" value="Amino_oxidase"/>
    <property type="match status" value="2"/>
</dbReference>
<organism evidence="4 5">
    <name type="scientific">Mucilaginibacter pocheonensis</name>
    <dbReference type="NCBI Taxonomy" id="398050"/>
    <lineage>
        <taxon>Bacteria</taxon>
        <taxon>Pseudomonadati</taxon>
        <taxon>Bacteroidota</taxon>
        <taxon>Sphingobacteriia</taxon>
        <taxon>Sphingobacteriales</taxon>
        <taxon>Sphingobacteriaceae</taxon>
        <taxon>Mucilaginibacter</taxon>
    </lineage>
</organism>
<dbReference type="Proteomes" id="UP001247620">
    <property type="component" value="Unassembled WGS sequence"/>
</dbReference>
<dbReference type="RefSeq" id="WP_310100397.1">
    <property type="nucleotide sequence ID" value="NZ_JAVDUU010000004.1"/>
</dbReference>
<protein>
    <submittedName>
        <fullName evidence="4">Monoamine oxidase</fullName>
        <ecNumber evidence="4">1.4.3.4</ecNumber>
    </submittedName>
</protein>
<keyword evidence="5" id="KW-1185">Reference proteome</keyword>
<feature type="chain" id="PRO_5047218729" evidence="2">
    <location>
        <begin position="30"/>
        <end position="499"/>
    </location>
</feature>
<feature type="signal peptide" evidence="2">
    <location>
        <begin position="1"/>
        <end position="29"/>
    </location>
</feature>
<evidence type="ECO:0000256" key="2">
    <source>
        <dbReference type="SAM" id="SignalP"/>
    </source>
</evidence>
<comment type="similarity">
    <text evidence="1">Belongs to the flavin monoamine oxidase family.</text>
</comment>
<comment type="caution">
    <text evidence="4">The sequence shown here is derived from an EMBL/GenBank/DDBJ whole genome shotgun (WGS) entry which is preliminary data.</text>
</comment>
<proteinExistence type="inferred from homology"/>
<dbReference type="EC" id="1.4.3.4" evidence="4"/>
<dbReference type="Gene3D" id="1.10.405.10">
    <property type="entry name" value="Guanine Nucleotide Dissociation Inhibitor, domain 1"/>
    <property type="match status" value="1"/>
</dbReference>
<evidence type="ECO:0000259" key="3">
    <source>
        <dbReference type="Pfam" id="PF01593"/>
    </source>
</evidence>
<dbReference type="InterPro" id="IPR036188">
    <property type="entry name" value="FAD/NAD-bd_sf"/>
</dbReference>
<evidence type="ECO:0000313" key="5">
    <source>
        <dbReference type="Proteomes" id="UP001247620"/>
    </source>
</evidence>
<dbReference type="PANTHER" id="PTHR43563:SF1">
    <property type="entry name" value="AMINE OXIDASE [FLAVIN-CONTAINING] B"/>
    <property type="match status" value="1"/>
</dbReference>
<evidence type="ECO:0000256" key="1">
    <source>
        <dbReference type="ARBA" id="ARBA00005995"/>
    </source>
</evidence>
<dbReference type="Gene3D" id="3.90.660.10">
    <property type="match status" value="1"/>
</dbReference>
<accession>A0ABU1TGM5</accession>
<gene>
    <name evidence="4" type="ORF">J2W55_004264</name>
</gene>
<dbReference type="InterPro" id="IPR006311">
    <property type="entry name" value="TAT_signal"/>
</dbReference>
<dbReference type="GO" id="GO:0097621">
    <property type="term" value="F:monoamine oxidase activity"/>
    <property type="evidence" value="ECO:0007669"/>
    <property type="project" value="UniProtKB-EC"/>
</dbReference>
<dbReference type="PROSITE" id="PS51318">
    <property type="entry name" value="TAT"/>
    <property type="match status" value="1"/>
</dbReference>
<feature type="domain" description="Amine oxidase" evidence="3">
    <location>
        <begin position="256"/>
        <end position="496"/>
    </location>
</feature>
<sequence>MKNIRRRTFIKNTLLAGAGTILAPQIMQAAQSEESKPHHTGGTGLANGKKVIVAGAGITGLCCAYELMKSGHDVIVLEASGRYGGHVFTGRDGLADGLYADYGADHITKPGYERFFEYADEFKLKVIPYPHAEGSEAAPDSNSLKMIGGKFYTPDMLKDPAVLTRFGFNKKEVEFLSVNPFYALSPFYLKPYLSKFTDPYQPFGVGYDEYDKIPIAEIYKKEGASPAALRFMGGATTNALYVLWRTAIMDFRGIPASEGDTYHLKDGNEQLPIAFARRLGTRVKLNHPVTAIKHSSTGVTVSCRPYGSARVQEIKADVLVNCITLPIFKNIPVSPPLSPAKQYVVNRMGYSSHPFYVFEASSKFWLDDGFKSINMEFEHPDISSIWEETNEVDTNRVILKAFGPGGISPERVLAAFRSVYPGKHDTIEQALTKDWTKDTFAPACEMQPFPIGTMHKFWPQVMLPEGRIYFAGTYADNMSRGMESCIRSAQRVAQEISKI</sequence>
<dbReference type="InterPro" id="IPR050703">
    <property type="entry name" value="Flavin_MAO"/>
</dbReference>
<name>A0ABU1TGM5_9SPHI</name>
<reference evidence="4 5" key="1">
    <citation type="submission" date="2023-07" db="EMBL/GenBank/DDBJ databases">
        <title>Sorghum-associated microbial communities from plants grown in Nebraska, USA.</title>
        <authorList>
            <person name="Schachtman D."/>
        </authorList>
    </citation>
    <scope>NUCLEOTIDE SEQUENCE [LARGE SCALE GENOMIC DNA]</scope>
    <source>
        <strain evidence="4 5">3262</strain>
    </source>
</reference>
<keyword evidence="2" id="KW-0732">Signal</keyword>
<dbReference type="InterPro" id="IPR002937">
    <property type="entry name" value="Amino_oxidase"/>
</dbReference>
<dbReference type="Gene3D" id="3.50.50.60">
    <property type="entry name" value="FAD/NAD(P)-binding domain"/>
    <property type="match status" value="1"/>
</dbReference>